<sequence>MSALCIAVGLSAVSALGYAGGAVAQRHLAAQLDATVPHRPLSRLLTRRLWWISVALNSTGAILHAVALAYGTLIVVQPLGTLTLVIALPWSAWLAARRVSPRQWHGALLTVLALSVLVVTAGAGTAGHTLTDTRVLALSATAGAVVAALAGASTATHTAVTRSLLLAAAAGVSFGAASALAKTVLDAVAAAGPWGALSLAATATALLAGAGLLLSQAAYSRMDVGAPLATMTLANPLASVCAGLLFIGETYAGGPWGAGVALLSAIVAARGVVLLCVPAPPEAPRPTRRLLHTSHR</sequence>
<dbReference type="Proteomes" id="UP001165092">
    <property type="component" value="Unassembled WGS sequence"/>
</dbReference>
<feature type="transmembrane region" description="Helical" evidence="1">
    <location>
        <begin position="76"/>
        <end position="95"/>
    </location>
</feature>
<comment type="caution">
    <text evidence="2">The sequence shown here is derived from an EMBL/GenBank/DDBJ whole genome shotgun (WGS) entry which is preliminary data.</text>
</comment>
<keyword evidence="1" id="KW-1133">Transmembrane helix</keyword>
<proteinExistence type="predicted"/>
<feature type="transmembrane region" description="Helical" evidence="1">
    <location>
        <begin position="133"/>
        <end position="152"/>
    </location>
</feature>
<evidence type="ECO:0000313" key="2">
    <source>
        <dbReference type="EMBL" id="GLU48207.1"/>
    </source>
</evidence>
<dbReference type="EMBL" id="BSQG01000004">
    <property type="protein sequence ID" value="GLU48207.1"/>
    <property type="molecule type" value="Genomic_DNA"/>
</dbReference>
<dbReference type="NCBIfam" id="NF038012">
    <property type="entry name" value="DMT_1"/>
    <property type="match status" value="1"/>
</dbReference>
<reference evidence="2" key="1">
    <citation type="submission" date="2023-02" db="EMBL/GenBank/DDBJ databases">
        <title>Nocardiopsis ansamitocini NBRC 112285.</title>
        <authorList>
            <person name="Ichikawa N."/>
            <person name="Sato H."/>
            <person name="Tonouchi N."/>
        </authorList>
    </citation>
    <scope>NUCLEOTIDE SEQUENCE</scope>
    <source>
        <strain evidence="2">NBRC 112285</strain>
    </source>
</reference>
<dbReference type="RefSeq" id="WP_285759655.1">
    <property type="nucleotide sequence ID" value="NZ_BSQG01000004.1"/>
</dbReference>
<evidence type="ECO:0008006" key="4">
    <source>
        <dbReference type="Google" id="ProtNLM"/>
    </source>
</evidence>
<feature type="transmembrane region" description="Helical" evidence="1">
    <location>
        <begin position="226"/>
        <end position="247"/>
    </location>
</feature>
<organism evidence="2 3">
    <name type="scientific">Nocardiopsis ansamitocini</name>
    <dbReference type="NCBI Taxonomy" id="1670832"/>
    <lineage>
        <taxon>Bacteria</taxon>
        <taxon>Bacillati</taxon>
        <taxon>Actinomycetota</taxon>
        <taxon>Actinomycetes</taxon>
        <taxon>Streptosporangiales</taxon>
        <taxon>Nocardiopsidaceae</taxon>
        <taxon>Nocardiopsis</taxon>
    </lineage>
</organism>
<protein>
    <recommendedName>
        <fullName evidence="4">Magnesium transporter NIPA</fullName>
    </recommendedName>
</protein>
<evidence type="ECO:0000256" key="1">
    <source>
        <dbReference type="SAM" id="Phobius"/>
    </source>
</evidence>
<dbReference type="AlphaFoldDB" id="A0A9W6P6Y9"/>
<keyword evidence="3" id="KW-1185">Reference proteome</keyword>
<keyword evidence="1" id="KW-0472">Membrane</keyword>
<feature type="transmembrane region" description="Helical" evidence="1">
    <location>
        <begin position="107"/>
        <end position="127"/>
    </location>
</feature>
<feature type="transmembrane region" description="Helical" evidence="1">
    <location>
        <begin position="191"/>
        <end position="214"/>
    </location>
</feature>
<keyword evidence="1" id="KW-0812">Transmembrane</keyword>
<feature type="transmembrane region" description="Helical" evidence="1">
    <location>
        <begin position="164"/>
        <end position="185"/>
    </location>
</feature>
<dbReference type="PANTHER" id="PTHR40761:SF1">
    <property type="entry name" value="CONSERVED INTEGRAL MEMBRANE ALANINE VALINE AND LEUCINE RICH PROTEIN-RELATED"/>
    <property type="match status" value="1"/>
</dbReference>
<feature type="transmembrane region" description="Helical" evidence="1">
    <location>
        <begin position="259"/>
        <end position="279"/>
    </location>
</feature>
<name>A0A9W6P6Y9_9ACTN</name>
<gene>
    <name evidence="2" type="ORF">Nans01_25580</name>
</gene>
<feature type="transmembrane region" description="Helical" evidence="1">
    <location>
        <begin position="49"/>
        <end position="70"/>
    </location>
</feature>
<evidence type="ECO:0000313" key="3">
    <source>
        <dbReference type="Proteomes" id="UP001165092"/>
    </source>
</evidence>
<accession>A0A9W6P6Y9</accession>
<dbReference type="PANTHER" id="PTHR40761">
    <property type="entry name" value="CONSERVED INTEGRAL MEMBRANE ALANINE VALINE AND LEUCINE RICH PROTEIN-RELATED"/>
    <property type="match status" value="1"/>
</dbReference>